<organism evidence="1 2">
    <name type="scientific">Clytia hemisphaerica</name>
    <dbReference type="NCBI Taxonomy" id="252671"/>
    <lineage>
        <taxon>Eukaryota</taxon>
        <taxon>Metazoa</taxon>
        <taxon>Cnidaria</taxon>
        <taxon>Hydrozoa</taxon>
        <taxon>Hydroidolina</taxon>
        <taxon>Leptothecata</taxon>
        <taxon>Obeliida</taxon>
        <taxon>Clytiidae</taxon>
        <taxon>Clytia</taxon>
    </lineage>
</organism>
<keyword evidence="2" id="KW-1185">Reference proteome</keyword>
<proteinExistence type="predicted"/>
<dbReference type="EnsemblMetazoa" id="CLYHEMT000309.1">
    <property type="protein sequence ID" value="CLYHEMP000309.1"/>
    <property type="gene ID" value="CLYHEMG000309"/>
</dbReference>
<dbReference type="Proteomes" id="UP000594262">
    <property type="component" value="Unplaced"/>
</dbReference>
<reference evidence="1" key="1">
    <citation type="submission" date="2021-01" db="UniProtKB">
        <authorList>
            <consortium name="EnsemblMetazoa"/>
        </authorList>
    </citation>
    <scope>IDENTIFICATION</scope>
</reference>
<accession>A0A7M5UYC7</accession>
<evidence type="ECO:0000313" key="2">
    <source>
        <dbReference type="Proteomes" id="UP000594262"/>
    </source>
</evidence>
<dbReference type="AlphaFoldDB" id="A0A7M5UYC7"/>
<protein>
    <submittedName>
        <fullName evidence="1">Uncharacterized protein</fullName>
    </submittedName>
</protein>
<name>A0A7M5UYC7_9CNID</name>
<evidence type="ECO:0000313" key="1">
    <source>
        <dbReference type="EnsemblMetazoa" id="CLYHEMP000309.1"/>
    </source>
</evidence>
<sequence>MQNDRKWDIIIVSRPDIYNSLLNWLPLHRSIQIRFTLDDINLINLIDVIKNPDYDRYEAAYRWISSRNDLFNSSCFGKIDKIHFLVFDYWDYYYPMALAVLRKENDRREQEKLKPLKIIFYSYLFHSSLIDLKRTAGGEYVEFVHTWENHPLYNNYNYTKNEKEIFINVIDWMLGLVCVDYETLLRNQDYHYREYRTRYGNNCYTRGKSIKTFGTMEELWEHTNHDMCSSTT</sequence>